<keyword evidence="1" id="KW-0472">Membrane</keyword>
<evidence type="ECO:0000256" key="1">
    <source>
        <dbReference type="SAM" id="Phobius"/>
    </source>
</evidence>
<dbReference type="EMBL" id="MU620896">
    <property type="protein sequence ID" value="KAI8583290.1"/>
    <property type="molecule type" value="Genomic_DNA"/>
</dbReference>
<protein>
    <submittedName>
        <fullName evidence="2">Uncharacterized protein</fullName>
    </submittedName>
</protein>
<evidence type="ECO:0000313" key="2">
    <source>
        <dbReference type="EMBL" id="KAI8583290.1"/>
    </source>
</evidence>
<reference evidence="2" key="1">
    <citation type="submission" date="2021-06" db="EMBL/GenBank/DDBJ databases">
        <authorList>
            <consortium name="DOE Joint Genome Institute"/>
            <person name="Mondo S.J."/>
            <person name="Amses K.R."/>
            <person name="Simmons D.R."/>
            <person name="Longcore J.E."/>
            <person name="Seto K."/>
            <person name="Alves G.H."/>
            <person name="Bonds A.E."/>
            <person name="Quandt C.A."/>
            <person name="Davis W.J."/>
            <person name="Chang Y."/>
            <person name="Letcher P.M."/>
            <person name="Powell M.J."/>
            <person name="Kuo A."/>
            <person name="Labutti K."/>
            <person name="Pangilinan J."/>
            <person name="Andreopoulos W."/>
            <person name="Tritt A."/>
            <person name="Riley R."/>
            <person name="Hundley H."/>
            <person name="Johnson J."/>
            <person name="Lipzen A."/>
            <person name="Barry K."/>
            <person name="Berbee M.L."/>
            <person name="Buchler N.E."/>
            <person name="Grigoriev I.V."/>
            <person name="Spatafora J.W."/>
            <person name="Stajich J.E."/>
            <person name="James T.Y."/>
        </authorList>
    </citation>
    <scope>NUCLEOTIDE SEQUENCE</scope>
    <source>
        <strain evidence="2">AG</strain>
    </source>
</reference>
<keyword evidence="1" id="KW-0812">Transmembrane</keyword>
<gene>
    <name evidence="2" type="ORF">K450DRAFT_222888</name>
</gene>
<comment type="caution">
    <text evidence="2">The sequence shown here is derived from an EMBL/GenBank/DDBJ whole genome shotgun (WGS) entry which is preliminary data.</text>
</comment>
<dbReference type="GeneID" id="75911323"/>
<dbReference type="Proteomes" id="UP001206595">
    <property type="component" value="Unassembled WGS sequence"/>
</dbReference>
<organism evidence="2 3">
    <name type="scientific">Umbelopsis ramanniana AG</name>
    <dbReference type="NCBI Taxonomy" id="1314678"/>
    <lineage>
        <taxon>Eukaryota</taxon>
        <taxon>Fungi</taxon>
        <taxon>Fungi incertae sedis</taxon>
        <taxon>Mucoromycota</taxon>
        <taxon>Mucoromycotina</taxon>
        <taxon>Umbelopsidomycetes</taxon>
        <taxon>Umbelopsidales</taxon>
        <taxon>Umbelopsidaceae</taxon>
        <taxon>Umbelopsis</taxon>
    </lineage>
</organism>
<feature type="transmembrane region" description="Helical" evidence="1">
    <location>
        <begin position="34"/>
        <end position="59"/>
    </location>
</feature>
<dbReference type="AlphaFoldDB" id="A0AAD5HGA7"/>
<name>A0AAD5HGA7_UMBRA</name>
<proteinExistence type="predicted"/>
<evidence type="ECO:0000313" key="3">
    <source>
        <dbReference type="Proteomes" id="UP001206595"/>
    </source>
</evidence>
<keyword evidence="3" id="KW-1185">Reference proteome</keyword>
<keyword evidence="1" id="KW-1133">Transmembrane helix</keyword>
<dbReference type="RefSeq" id="XP_051448294.1">
    <property type="nucleotide sequence ID" value="XM_051585975.1"/>
</dbReference>
<accession>A0AAD5HGA7</accession>
<sequence>MSFLNPSPAHHDRLKPALSSFMVLNFCITNPDPIGFIIMIMGATIFDSLIVWGSSSSFLPPTILRISHKRTEKLWRELL</sequence>
<reference evidence="2" key="2">
    <citation type="journal article" date="2022" name="Proc. Natl. Acad. Sci. U.S.A.">
        <title>Diploid-dominant life cycles characterize the early evolution of Fungi.</title>
        <authorList>
            <person name="Amses K.R."/>
            <person name="Simmons D.R."/>
            <person name="Longcore J.E."/>
            <person name="Mondo S.J."/>
            <person name="Seto K."/>
            <person name="Jeronimo G.H."/>
            <person name="Bonds A.E."/>
            <person name="Quandt C.A."/>
            <person name="Davis W.J."/>
            <person name="Chang Y."/>
            <person name="Federici B.A."/>
            <person name="Kuo A."/>
            <person name="LaButti K."/>
            <person name="Pangilinan J."/>
            <person name="Andreopoulos W."/>
            <person name="Tritt A."/>
            <person name="Riley R."/>
            <person name="Hundley H."/>
            <person name="Johnson J."/>
            <person name="Lipzen A."/>
            <person name="Barry K."/>
            <person name="Lang B.F."/>
            <person name="Cuomo C.A."/>
            <person name="Buchler N.E."/>
            <person name="Grigoriev I.V."/>
            <person name="Spatafora J.W."/>
            <person name="Stajich J.E."/>
            <person name="James T.Y."/>
        </authorList>
    </citation>
    <scope>NUCLEOTIDE SEQUENCE</scope>
    <source>
        <strain evidence="2">AG</strain>
    </source>
</reference>